<reference evidence="2 3" key="1">
    <citation type="journal article" date="2011" name="Plasmid">
        <title>Streptomyces turgidiscabies Car8 contains a modular pathogenicity island that shares virulence genes with other actinobacterial plant pathogens.</title>
        <authorList>
            <person name="Huguet-Tapia J.C."/>
            <person name="Badger J.H."/>
            <person name="Loria R."/>
            <person name="Pettis G.S."/>
        </authorList>
    </citation>
    <scope>NUCLEOTIDE SEQUENCE [LARGE SCALE GENOMIC DNA]</scope>
    <source>
        <strain evidence="2 3">Car8</strain>
    </source>
</reference>
<gene>
    <name evidence="2" type="ORF">STRTUCAR8_04610</name>
</gene>
<proteinExistence type="predicted"/>
<accession>L7EYY5</accession>
<evidence type="ECO:0000313" key="2">
    <source>
        <dbReference type="EMBL" id="ELP64237.1"/>
    </source>
</evidence>
<sequence length="259" mass="28494">MDLQATIAGFRNAAPLDGLDGAWRWSLNPVLHFAGVLNGDGNRLLQTNQRGKHDESLALEVLSFARAHEQELMDAGRFLGFVEDLRVPGYEFDAVAAAVPEVHGHHKAQNPDLTAVTYIVFPAYACEFSGGESLAEAEARYTKMLHPAEIGREPVPFVKMSFDNPRTGGGSTNVGRALTYPRIVRQEIPELADSSGGFVEFENRLGKVWRVEWDGGWIVSGEQPGERSGSSSGRRGRREMGLDEVLELFEGALREGTRR</sequence>
<name>L7EYY5_STRT8</name>
<evidence type="ECO:0000313" key="3">
    <source>
        <dbReference type="Proteomes" id="UP000010931"/>
    </source>
</evidence>
<feature type="compositionally biased region" description="Low complexity" evidence="1">
    <location>
        <begin position="220"/>
        <end position="233"/>
    </location>
</feature>
<feature type="region of interest" description="Disordered" evidence="1">
    <location>
        <begin position="220"/>
        <end position="239"/>
    </location>
</feature>
<dbReference type="PATRIC" id="fig|698760.3.peg.6874"/>
<keyword evidence="3" id="KW-1185">Reference proteome</keyword>
<dbReference type="Proteomes" id="UP000010931">
    <property type="component" value="Unassembled WGS sequence"/>
</dbReference>
<protein>
    <submittedName>
        <fullName evidence="2">Uncharacterized protein</fullName>
    </submittedName>
</protein>
<comment type="caution">
    <text evidence="2">The sequence shown here is derived from an EMBL/GenBank/DDBJ whole genome shotgun (WGS) entry which is preliminary data.</text>
</comment>
<dbReference type="GeneID" id="97403057"/>
<dbReference type="AlphaFoldDB" id="L7EYY5"/>
<organism evidence="2 3">
    <name type="scientific">Streptomyces turgidiscabies (strain Car8)</name>
    <dbReference type="NCBI Taxonomy" id="698760"/>
    <lineage>
        <taxon>Bacteria</taxon>
        <taxon>Bacillati</taxon>
        <taxon>Actinomycetota</taxon>
        <taxon>Actinomycetes</taxon>
        <taxon>Kitasatosporales</taxon>
        <taxon>Streptomycetaceae</taxon>
        <taxon>Streptomyces</taxon>
    </lineage>
</organism>
<dbReference type="EMBL" id="AEJB01000465">
    <property type="protein sequence ID" value="ELP64237.1"/>
    <property type="molecule type" value="Genomic_DNA"/>
</dbReference>
<dbReference type="RefSeq" id="WP_006380710.1">
    <property type="nucleotide sequence ID" value="NZ_AEJB01000465.1"/>
</dbReference>
<evidence type="ECO:0000256" key="1">
    <source>
        <dbReference type="SAM" id="MobiDB-lite"/>
    </source>
</evidence>